<dbReference type="InterPro" id="IPR021109">
    <property type="entry name" value="Peptidase_aspartic_dom_sf"/>
</dbReference>
<dbReference type="InterPro" id="IPR043502">
    <property type="entry name" value="DNA/RNA_pol_sf"/>
</dbReference>
<keyword evidence="3" id="KW-1185">Reference proteome</keyword>
<evidence type="ECO:0000313" key="2">
    <source>
        <dbReference type="EMBL" id="GBG60294.1"/>
    </source>
</evidence>
<dbReference type="PANTHER" id="PTHR15503">
    <property type="entry name" value="LDOC1 RELATED"/>
    <property type="match status" value="1"/>
</dbReference>
<feature type="region of interest" description="Disordered" evidence="1">
    <location>
        <begin position="299"/>
        <end position="318"/>
    </location>
</feature>
<dbReference type="Gene3D" id="2.40.70.10">
    <property type="entry name" value="Acid Proteases"/>
    <property type="match status" value="1"/>
</dbReference>
<dbReference type="Proteomes" id="UP000265515">
    <property type="component" value="Unassembled WGS sequence"/>
</dbReference>
<feature type="compositionally biased region" description="Low complexity" evidence="1">
    <location>
        <begin position="438"/>
        <end position="452"/>
    </location>
</feature>
<feature type="region of interest" description="Disordered" evidence="1">
    <location>
        <begin position="56"/>
        <end position="96"/>
    </location>
</feature>
<protein>
    <recommendedName>
        <fullName evidence="4">CCHC-type domain-containing protein</fullName>
    </recommendedName>
</protein>
<dbReference type="OrthoDB" id="6773263at2759"/>
<dbReference type="CDD" id="cd00303">
    <property type="entry name" value="retropepsin_like"/>
    <property type="match status" value="1"/>
</dbReference>
<dbReference type="AlphaFoldDB" id="A0A388JR59"/>
<feature type="region of interest" description="Disordered" evidence="1">
    <location>
        <begin position="433"/>
        <end position="467"/>
    </location>
</feature>
<name>A0A388JR59_CHABU</name>
<accession>A0A388JR59</accession>
<dbReference type="Gramene" id="GBG60294">
    <property type="protein sequence ID" value="GBG60294"/>
    <property type="gene ID" value="CBR_g4249"/>
</dbReference>
<gene>
    <name evidence="2" type="ORF">CBR_g4249</name>
</gene>
<proteinExistence type="predicted"/>
<organism evidence="2 3">
    <name type="scientific">Chara braunii</name>
    <name type="common">Braun's stonewort</name>
    <dbReference type="NCBI Taxonomy" id="69332"/>
    <lineage>
        <taxon>Eukaryota</taxon>
        <taxon>Viridiplantae</taxon>
        <taxon>Streptophyta</taxon>
        <taxon>Charophyceae</taxon>
        <taxon>Charales</taxon>
        <taxon>Characeae</taxon>
        <taxon>Chara</taxon>
    </lineage>
</organism>
<comment type="caution">
    <text evidence="2">The sequence shown here is derived from an EMBL/GenBank/DDBJ whole genome shotgun (WGS) entry which is preliminary data.</text>
</comment>
<feature type="compositionally biased region" description="Basic and acidic residues" evidence="1">
    <location>
        <begin position="56"/>
        <end position="71"/>
    </location>
</feature>
<evidence type="ECO:0000313" key="3">
    <source>
        <dbReference type="Proteomes" id="UP000265515"/>
    </source>
</evidence>
<evidence type="ECO:0000256" key="1">
    <source>
        <dbReference type="SAM" id="MobiDB-lite"/>
    </source>
</evidence>
<evidence type="ECO:0008006" key="4">
    <source>
        <dbReference type="Google" id="ProtNLM"/>
    </source>
</evidence>
<feature type="compositionally biased region" description="Low complexity" evidence="1">
    <location>
        <begin position="79"/>
        <end position="89"/>
    </location>
</feature>
<dbReference type="SUPFAM" id="SSF56672">
    <property type="entry name" value="DNA/RNA polymerases"/>
    <property type="match status" value="1"/>
</dbReference>
<dbReference type="EMBL" id="BFEA01000010">
    <property type="protein sequence ID" value="GBG60294.1"/>
    <property type="molecule type" value="Genomic_DNA"/>
</dbReference>
<dbReference type="PANTHER" id="PTHR15503:SF22">
    <property type="entry name" value="TRANSPOSON TY3-I GAG POLYPROTEIN"/>
    <property type="match status" value="1"/>
</dbReference>
<sequence length="1000" mass="112381">MPTWQDLLCWHSRDDTWQAGVCKTITDLVKGKNQVIEEVKVEKEEKTKKLMGDAIKSLKVETGKPEGKKVEPSSPPKSPRGSKVTTTQPEKPKKKEKVKMKLPFKFENLLLWIAEIQTYCSTAPVEPESQVAFSTSCLRGEAKEWVMAEANATGFDDIGECVGTLNLKQFLGKIKERFLDKTTIDKAFDQLTTIGQKHWTSVESLLREVDRLLQVPRLNLQDNQVLYIYSRALPEPIHGQLMAESKSGTGKRILWRQKRQDHTLIVFDDDTVEKWPLEAEGVASNIDSGKGEVTAVVVNKGGPRPPVKKKKPRSFPEQPGIAVGRPWEKMGLSQETWQERMDNAQCLKCGTAGHAIAWCPLIRKILKASVLSMQAYMKSKMDAMQDTLDQILQALQRLGIRTAALPLLPLSAMTGPYVVQSGQQPSGTLAATLSQTVASSSSGPATGATSQSPPVPPAGQQLPWYPKIPLKPPPTFSGDKKDEALDTWLRTVPVWVRAKRTLVEEEVITIASYLEGSAARWLNGLVASKGFGRNMGDWAQTHTLESFMDLVEARWHNPQQGQIATDGLLKLDSRKYKSVRELTTTVERLIVIPGVEYDPQVLLTMFLRCLPTDIKNLLASEARLEYHTFETFSKKALDLEVTLALEDLQGEWSARDPRESWVALSRGPRGEHFVVEAGVGGRKCGAFVDIGSTRSFISRDCVDRLHLKDRVKCLSRPVASTLANKERMMVEDYVKDVICTFSYPGGEINHKISLLVSDNLPFDMLLGMYYLEAARPQFEWDKKVLKHELPNGRTVRLARYKASRLIDSYGCLCASAFYNYYKQNQEEGMYLVYVSAKGEAVKRPPEIETIVAKYPDLLEEPTEVVDKEVVHEIIPGSKTPKGRIYRMALVELDELRGQLKELTEKCYRGLNAITVKNAEPLPRIDDLLDRVQGYYLGALIYEFGLSEDVTRSLRETYKEDPITMDIINKLQAKDKATSDEFVMVDGLLFLEKAGFKRHPF</sequence>
<dbReference type="InterPro" id="IPR032567">
    <property type="entry name" value="RTL1-rel"/>
</dbReference>
<reference evidence="2 3" key="1">
    <citation type="journal article" date="2018" name="Cell">
        <title>The Chara Genome: Secondary Complexity and Implications for Plant Terrestrialization.</title>
        <authorList>
            <person name="Nishiyama T."/>
            <person name="Sakayama H."/>
            <person name="Vries J.D."/>
            <person name="Buschmann H."/>
            <person name="Saint-Marcoux D."/>
            <person name="Ullrich K.K."/>
            <person name="Haas F.B."/>
            <person name="Vanderstraeten L."/>
            <person name="Becker D."/>
            <person name="Lang D."/>
            <person name="Vosolsobe S."/>
            <person name="Rombauts S."/>
            <person name="Wilhelmsson P.K.I."/>
            <person name="Janitza P."/>
            <person name="Kern R."/>
            <person name="Heyl A."/>
            <person name="Rumpler F."/>
            <person name="Villalobos L.I.A.C."/>
            <person name="Clay J.M."/>
            <person name="Skokan R."/>
            <person name="Toyoda A."/>
            <person name="Suzuki Y."/>
            <person name="Kagoshima H."/>
            <person name="Schijlen E."/>
            <person name="Tajeshwar N."/>
            <person name="Catarino B."/>
            <person name="Hetherington A.J."/>
            <person name="Saltykova A."/>
            <person name="Bonnot C."/>
            <person name="Breuninger H."/>
            <person name="Symeonidi A."/>
            <person name="Radhakrishnan G.V."/>
            <person name="Van Nieuwerburgh F."/>
            <person name="Deforce D."/>
            <person name="Chang C."/>
            <person name="Karol K.G."/>
            <person name="Hedrich R."/>
            <person name="Ulvskov P."/>
            <person name="Glockner G."/>
            <person name="Delwiche C.F."/>
            <person name="Petrasek J."/>
            <person name="Van de Peer Y."/>
            <person name="Friml J."/>
            <person name="Beilby M."/>
            <person name="Dolan L."/>
            <person name="Kohara Y."/>
            <person name="Sugano S."/>
            <person name="Fujiyama A."/>
            <person name="Delaux P.-M."/>
            <person name="Quint M."/>
            <person name="TheiBen G."/>
            <person name="Hagemann M."/>
            <person name="Harholt J."/>
            <person name="Dunand C."/>
            <person name="Zachgo S."/>
            <person name="Langdale J."/>
            <person name="Maumus F."/>
            <person name="Straeten D.V.D."/>
            <person name="Gould S.B."/>
            <person name="Rensing S.A."/>
        </authorList>
    </citation>
    <scope>NUCLEOTIDE SEQUENCE [LARGE SCALE GENOMIC DNA]</scope>
    <source>
        <strain evidence="2 3">S276</strain>
    </source>
</reference>